<dbReference type="Proteomes" id="UP000006772">
    <property type="component" value="Unassembled WGS sequence"/>
</dbReference>
<dbReference type="SMART" id="SM00448">
    <property type="entry name" value="REC"/>
    <property type="match status" value="1"/>
</dbReference>
<organism evidence="4 5">
    <name type="scientific">Herbaspirillum frisingense GSF30</name>
    <dbReference type="NCBI Taxonomy" id="864073"/>
    <lineage>
        <taxon>Bacteria</taxon>
        <taxon>Pseudomonadati</taxon>
        <taxon>Pseudomonadota</taxon>
        <taxon>Betaproteobacteria</taxon>
        <taxon>Burkholderiales</taxon>
        <taxon>Oxalobacteraceae</taxon>
        <taxon>Herbaspirillum</taxon>
    </lineage>
</organism>
<dbReference type="PANTHER" id="PTHR44520:SF2">
    <property type="entry name" value="RESPONSE REGULATOR RCP1"/>
    <property type="match status" value="1"/>
</dbReference>
<dbReference type="GO" id="GO:0000160">
    <property type="term" value="P:phosphorelay signal transduction system"/>
    <property type="evidence" value="ECO:0007669"/>
    <property type="project" value="InterPro"/>
</dbReference>
<comment type="caution">
    <text evidence="1">Lacks conserved residue(s) required for the propagation of feature annotation.</text>
</comment>
<evidence type="ECO:0000256" key="2">
    <source>
        <dbReference type="SAM" id="MobiDB-lite"/>
    </source>
</evidence>
<gene>
    <name evidence="4" type="ORF">HFRIS_002669</name>
</gene>
<dbReference type="EMBL" id="AEEC02000002">
    <property type="protein sequence ID" value="EOA06627.1"/>
    <property type="molecule type" value="Genomic_DNA"/>
</dbReference>
<feature type="domain" description="Response regulatory" evidence="3">
    <location>
        <begin position="5"/>
        <end position="129"/>
    </location>
</feature>
<accession>A0AAI9IIC3</accession>
<dbReference type="AlphaFoldDB" id="A0AAI9IIC3"/>
<evidence type="ECO:0000313" key="4">
    <source>
        <dbReference type="EMBL" id="EOA06627.1"/>
    </source>
</evidence>
<dbReference type="PROSITE" id="PS50110">
    <property type="entry name" value="RESPONSE_REGULATORY"/>
    <property type="match status" value="1"/>
</dbReference>
<evidence type="ECO:0000313" key="5">
    <source>
        <dbReference type="Proteomes" id="UP000006772"/>
    </source>
</evidence>
<dbReference type="PANTHER" id="PTHR44520">
    <property type="entry name" value="RESPONSE REGULATOR RCP1-RELATED"/>
    <property type="match status" value="1"/>
</dbReference>
<dbReference type="RefSeq" id="WP_006461678.1">
    <property type="nucleotide sequence ID" value="NZ_AEEC02000002.1"/>
</dbReference>
<dbReference type="Gene3D" id="3.40.50.2300">
    <property type="match status" value="1"/>
</dbReference>
<name>A0AAI9IIC3_9BURK</name>
<dbReference type="InterPro" id="IPR011006">
    <property type="entry name" value="CheY-like_superfamily"/>
</dbReference>
<dbReference type="InterPro" id="IPR052893">
    <property type="entry name" value="TCS_response_regulator"/>
</dbReference>
<sequence>MNFPSIVMIDPSQEAVELARFALWRSGLHCAFRSCPDAASARRCLLQGRRSGDGVAPCLILLESDMGCYDGLELLRELRASKHLAQAPVVVFPSRDMEGEQAALAAGASQYQPKPVDGEHYARCVVEMVERWCDALAAREPVPAKVMASVLGGAEAHPARRRDDPARPEDETSH</sequence>
<evidence type="ECO:0000256" key="1">
    <source>
        <dbReference type="PROSITE-ProRule" id="PRU00169"/>
    </source>
</evidence>
<feature type="compositionally biased region" description="Basic and acidic residues" evidence="2">
    <location>
        <begin position="157"/>
        <end position="174"/>
    </location>
</feature>
<dbReference type="InterPro" id="IPR001789">
    <property type="entry name" value="Sig_transdc_resp-reg_receiver"/>
</dbReference>
<reference evidence="4 5" key="1">
    <citation type="journal article" date="2013" name="Front. Microbiol.">
        <title>The genome of the endophytic bacterium H. frisingense GSF30(T) identifies diverse strategies in the Herbaspirillum genus to interact with plants.</title>
        <authorList>
            <person name="Straub D."/>
            <person name="Rothballer M."/>
            <person name="Hartmann A."/>
            <person name="Ludewig U."/>
        </authorList>
    </citation>
    <scope>NUCLEOTIDE SEQUENCE [LARGE SCALE GENOMIC DNA]</scope>
    <source>
        <strain evidence="4 5">GSF30</strain>
    </source>
</reference>
<proteinExistence type="predicted"/>
<protein>
    <submittedName>
        <fullName evidence="4">Response regulator transcription regulator protein</fullName>
    </submittedName>
</protein>
<dbReference type="SUPFAM" id="SSF52172">
    <property type="entry name" value="CheY-like"/>
    <property type="match status" value="1"/>
</dbReference>
<comment type="caution">
    <text evidence="4">The sequence shown here is derived from an EMBL/GenBank/DDBJ whole genome shotgun (WGS) entry which is preliminary data.</text>
</comment>
<evidence type="ECO:0000259" key="3">
    <source>
        <dbReference type="PROSITE" id="PS50110"/>
    </source>
</evidence>
<feature type="region of interest" description="Disordered" evidence="2">
    <location>
        <begin position="151"/>
        <end position="174"/>
    </location>
</feature>